<dbReference type="RefSeq" id="WP_218590367.1">
    <property type="nucleotide sequence ID" value="NZ_JADQDE010000026.1"/>
</dbReference>
<dbReference type="PANTHER" id="PTHR11908">
    <property type="entry name" value="XANTHINE DEHYDROGENASE"/>
    <property type="match status" value="1"/>
</dbReference>
<dbReference type="PANTHER" id="PTHR11908:SF132">
    <property type="entry name" value="ALDEHYDE OXIDASE 1-RELATED"/>
    <property type="match status" value="1"/>
</dbReference>
<dbReference type="SMART" id="SM01008">
    <property type="entry name" value="Ald_Xan_dh_C"/>
    <property type="match status" value="1"/>
</dbReference>
<dbReference type="InterPro" id="IPR016208">
    <property type="entry name" value="Ald_Oxase/xanthine_DH-like"/>
</dbReference>
<evidence type="ECO:0000256" key="1">
    <source>
        <dbReference type="ARBA" id="ARBA00022505"/>
    </source>
</evidence>
<evidence type="ECO:0000313" key="4">
    <source>
        <dbReference type="Proteomes" id="UP000694300"/>
    </source>
</evidence>
<comment type="caution">
    <text evidence="3">The sequence shown here is derived from an EMBL/GenBank/DDBJ whole genome shotgun (WGS) entry which is preliminary data.</text>
</comment>
<evidence type="ECO:0000259" key="2">
    <source>
        <dbReference type="SMART" id="SM01008"/>
    </source>
</evidence>
<dbReference type="Pfam" id="PF01315">
    <property type="entry name" value="Ald_Xan_dh_C"/>
    <property type="match status" value="1"/>
</dbReference>
<reference evidence="3 4" key="1">
    <citation type="submission" date="2020-11" db="EMBL/GenBank/DDBJ databases">
        <title>Pseudonocardia abyssalis sp. nov. and Pseudonocardia oceani sp. nov., description and phylogenomic analysis of two novel actinomycetes isolated from the deep Southern Ocean.</title>
        <authorList>
            <person name="Parra J."/>
        </authorList>
    </citation>
    <scope>NUCLEOTIDE SEQUENCE [LARGE SCALE GENOMIC DNA]</scope>
    <source>
        <strain evidence="4">KRD185</strain>
    </source>
</reference>
<gene>
    <name evidence="3" type="ORF">I4I82_16575</name>
</gene>
<feature type="domain" description="Aldehyde oxidase/xanthine dehydrogenase a/b hammerhead" evidence="2">
    <location>
        <begin position="28"/>
        <end position="143"/>
    </location>
</feature>
<protein>
    <submittedName>
        <fullName evidence="3">Xanthine dehydrogenase family protein</fullName>
    </submittedName>
</protein>
<dbReference type="InterPro" id="IPR046867">
    <property type="entry name" value="AldOxase/xan_DH_MoCoBD2"/>
</dbReference>
<dbReference type="EMBL" id="JADQDF010000001">
    <property type="protein sequence ID" value="MBW0129284.1"/>
    <property type="molecule type" value="Genomic_DNA"/>
</dbReference>
<dbReference type="Pfam" id="PF20256">
    <property type="entry name" value="MoCoBD_2"/>
    <property type="match status" value="1"/>
</dbReference>
<evidence type="ECO:0000313" key="3">
    <source>
        <dbReference type="EMBL" id="MBW0129284.1"/>
    </source>
</evidence>
<name>A0ABS6UBQ2_9PSEU</name>
<dbReference type="Pfam" id="PF02738">
    <property type="entry name" value="MoCoBD_1"/>
    <property type="match status" value="1"/>
</dbReference>
<accession>A0ABS6UBQ2</accession>
<sequence length="797" mass="85841">MTITDPVQSTIRYTGARIRRTEDPRLLAGRGQYIDDVTVPQMLEAAVLRSPHAHARITGIDVSRARVLPGVFDVITGEDLAAVADAQPVIWFPIPEQRIARAHALAVDRVRWVGQAVAAVVATDRYVAEDALELIDVSYELLPVVADLDAALAPDAPKLYDDWPDNVSGRLTYRNGDPDEAFASADVVVGGRISHGRGFGCPLEPRGCIVNWDSFEGTLDLWLSTQSPNLARDLMGEVFGIPIQKIRVRTPNVGGGFGNKFDFYGEEVIAAVLSRRVGRPVKLLESRAESFVATGHSRDQRLDFEMALRRDGTILGLRGTSYGVLGGALGTVGSGPPWASVLTSMGPYKIPNLELHLTSVMTNRSPYGSYRGWGAPKGNLVHERLIEMAARELGMDRAEIRRKNFPAPEEFPYFTGAIFTYDSGRYADCLDLAMSKVDELGWRERQAAARAEGRHVGIGYSFHIEPSGYGPSRILNLAGLTHSGFDEATVRMDSTGTITVYSGQINMGQGTHTIYSQLAADTLGVPMEDVLIVTGDTDSCPYTGYGTGGSRAAALGGAAILRASGRLREKIFRVAAHLLEADPDDLQIDSGRISVRGTSGPAVTTRDVGDAAYRRLLDKLPDVEMPTLEEVDVFDPVNMATSFGCAALLAEVDPETGVVTLLDCLQAHDCGTVINPMLVDGQLAGGLAQAMGGALLEELIYDEHGQIQTGSFRDYLLPTASDIPPFHFYHQETPAPDIPGGMKGVGEAGTIAGVSLVASAIDDALADFGVTVTRFPVTPPRLLEQIREAQARIEESQ</sequence>
<proteinExistence type="predicted"/>
<dbReference type="InterPro" id="IPR000674">
    <property type="entry name" value="Ald_Oxase/Xan_DH_a/b"/>
</dbReference>
<keyword evidence="4" id="KW-1185">Reference proteome</keyword>
<dbReference type="InterPro" id="IPR008274">
    <property type="entry name" value="AldOxase/xan_DH_MoCoBD1"/>
</dbReference>
<dbReference type="Proteomes" id="UP000694300">
    <property type="component" value="Unassembled WGS sequence"/>
</dbReference>
<organism evidence="3 4">
    <name type="scientific">Pseudonocardia oceani</name>
    <dbReference type="NCBI Taxonomy" id="2792013"/>
    <lineage>
        <taxon>Bacteria</taxon>
        <taxon>Bacillati</taxon>
        <taxon>Actinomycetota</taxon>
        <taxon>Actinomycetes</taxon>
        <taxon>Pseudonocardiales</taxon>
        <taxon>Pseudonocardiaceae</taxon>
        <taxon>Pseudonocardia</taxon>
    </lineage>
</organism>
<keyword evidence="1" id="KW-0500">Molybdenum</keyword>